<gene>
    <name evidence="2" type="ORF">H8S45_10340</name>
</gene>
<dbReference type="InterPro" id="IPR002508">
    <property type="entry name" value="MurNAc-LAA_cat"/>
</dbReference>
<organism evidence="2 3">
    <name type="scientific">Agathobaculum faecis</name>
    <dbReference type="NCBI Taxonomy" id="2763013"/>
    <lineage>
        <taxon>Bacteria</taxon>
        <taxon>Bacillati</taxon>
        <taxon>Bacillota</taxon>
        <taxon>Clostridia</taxon>
        <taxon>Eubacteriales</taxon>
        <taxon>Butyricicoccaceae</taxon>
        <taxon>Agathobaculum</taxon>
    </lineage>
</organism>
<dbReference type="Gene3D" id="3.40.630.40">
    <property type="entry name" value="Zn-dependent exopeptidases"/>
    <property type="match status" value="1"/>
</dbReference>
<dbReference type="GO" id="GO:0008745">
    <property type="term" value="F:N-acetylmuramoyl-L-alanine amidase activity"/>
    <property type="evidence" value="ECO:0007669"/>
    <property type="project" value="InterPro"/>
</dbReference>
<dbReference type="Proteomes" id="UP000606499">
    <property type="component" value="Unassembled WGS sequence"/>
</dbReference>
<protein>
    <submittedName>
        <fullName evidence="2">N-acetylmuramoyl-L-alanine amidase</fullName>
    </submittedName>
</protein>
<dbReference type="CDD" id="cd02696">
    <property type="entry name" value="MurNAc-LAA"/>
    <property type="match status" value="1"/>
</dbReference>
<dbReference type="RefSeq" id="WP_186950030.1">
    <property type="nucleotide sequence ID" value="NZ_JACOPL010000009.1"/>
</dbReference>
<evidence type="ECO:0000313" key="3">
    <source>
        <dbReference type="Proteomes" id="UP000606499"/>
    </source>
</evidence>
<name>A0A923LX05_9FIRM</name>
<sequence length="265" mass="28729">MKILLIAGHGGTPYDSGAVGCGYTEAVETRRMADAVAPLLRSYGFEVALYDQSRDAYKVVTQGGSLPLSGISYVLEFHLNSAANDLKGNGRTTGTEIFVHTNEQGVGVEQAILRRVCALGFTNRGIKYSSGLAVLKHVFKRGVSHALVETCFIDDKDDMALYGAKFDAIAKAIADGVAEGFGKTVQDEEDDTVTQAEFEAMYDKINPLYKTISDVPDYWKQKVREMLDSGAINGGTADNPDDINMRHEALQAAIVAYRAAMEVNK</sequence>
<dbReference type="GO" id="GO:0009253">
    <property type="term" value="P:peptidoglycan catabolic process"/>
    <property type="evidence" value="ECO:0007669"/>
    <property type="project" value="InterPro"/>
</dbReference>
<dbReference type="AlphaFoldDB" id="A0A923LX05"/>
<dbReference type="GO" id="GO:0030288">
    <property type="term" value="C:outer membrane-bounded periplasmic space"/>
    <property type="evidence" value="ECO:0007669"/>
    <property type="project" value="TreeGrafter"/>
</dbReference>
<proteinExistence type="predicted"/>
<keyword evidence="3" id="KW-1185">Reference proteome</keyword>
<reference evidence="2" key="1">
    <citation type="submission" date="2020-08" db="EMBL/GenBank/DDBJ databases">
        <title>Genome public.</title>
        <authorList>
            <person name="Liu C."/>
            <person name="Sun Q."/>
        </authorList>
    </citation>
    <scope>NUCLEOTIDE SEQUENCE</scope>
    <source>
        <strain evidence="2">NSJ-28</strain>
    </source>
</reference>
<dbReference type="SMART" id="SM00646">
    <property type="entry name" value="Ami_3"/>
    <property type="match status" value="1"/>
</dbReference>
<comment type="caution">
    <text evidence="2">The sequence shown here is derived from an EMBL/GenBank/DDBJ whole genome shotgun (WGS) entry which is preliminary data.</text>
</comment>
<accession>A0A923LX05</accession>
<dbReference type="PANTHER" id="PTHR30404:SF8">
    <property type="entry name" value="AUTOLYSIN PH-RELATED"/>
    <property type="match status" value="1"/>
</dbReference>
<dbReference type="EMBL" id="JACOPL010000009">
    <property type="protein sequence ID" value="MBC5725852.1"/>
    <property type="molecule type" value="Genomic_DNA"/>
</dbReference>
<dbReference type="InterPro" id="IPR050695">
    <property type="entry name" value="N-acetylmuramoyl_amidase_3"/>
</dbReference>
<feature type="domain" description="MurNAc-LAA" evidence="1">
    <location>
        <begin position="69"/>
        <end position="178"/>
    </location>
</feature>
<dbReference type="PANTHER" id="PTHR30404">
    <property type="entry name" value="N-ACETYLMURAMOYL-L-ALANINE AMIDASE"/>
    <property type="match status" value="1"/>
</dbReference>
<evidence type="ECO:0000313" key="2">
    <source>
        <dbReference type="EMBL" id="MBC5725852.1"/>
    </source>
</evidence>
<dbReference type="Pfam" id="PF01520">
    <property type="entry name" value="Amidase_3"/>
    <property type="match status" value="1"/>
</dbReference>
<dbReference type="SUPFAM" id="SSF53187">
    <property type="entry name" value="Zn-dependent exopeptidases"/>
    <property type="match status" value="1"/>
</dbReference>
<evidence type="ECO:0000259" key="1">
    <source>
        <dbReference type="SMART" id="SM00646"/>
    </source>
</evidence>